<dbReference type="InterPro" id="IPR020904">
    <property type="entry name" value="Sc_DH/Rdtase_CS"/>
</dbReference>
<dbReference type="EMBL" id="VBQZ03000201">
    <property type="protein sequence ID" value="MXQ97764.1"/>
    <property type="molecule type" value="Genomic_DNA"/>
</dbReference>
<gene>
    <name evidence="3" type="ORF">E5288_WYG018373</name>
</gene>
<dbReference type="SUPFAM" id="SSF51735">
    <property type="entry name" value="NAD(P)-binding Rossmann-fold domains"/>
    <property type="match status" value="2"/>
</dbReference>
<dbReference type="InterPro" id="IPR002347">
    <property type="entry name" value="SDR_fam"/>
</dbReference>
<dbReference type="GO" id="GO:0008202">
    <property type="term" value="P:steroid metabolic process"/>
    <property type="evidence" value="ECO:0007669"/>
    <property type="project" value="TreeGrafter"/>
</dbReference>
<dbReference type="PANTHER" id="PTHR43313:SF4">
    <property type="entry name" value="17-BETA-HYDROXYSTEROID DEHYDROGENASE TYPE 6"/>
    <property type="match status" value="1"/>
</dbReference>
<evidence type="ECO:0000256" key="2">
    <source>
        <dbReference type="ARBA" id="ARBA00023002"/>
    </source>
</evidence>
<dbReference type="Pfam" id="PF00106">
    <property type="entry name" value="adh_short"/>
    <property type="match status" value="2"/>
</dbReference>
<name>A0A6B0SCW9_9CETA</name>
<keyword evidence="2" id="KW-0560">Oxidoreductase</keyword>
<evidence type="ECO:0000256" key="1">
    <source>
        <dbReference type="ARBA" id="ARBA00006484"/>
    </source>
</evidence>
<comment type="similarity">
    <text evidence="1">Belongs to the short-chain dehydrogenases/reductases (SDR) family.</text>
</comment>
<evidence type="ECO:0000313" key="4">
    <source>
        <dbReference type="Proteomes" id="UP000322234"/>
    </source>
</evidence>
<dbReference type="Gene3D" id="3.40.50.720">
    <property type="entry name" value="NAD(P)-binding Rossmann-like Domain"/>
    <property type="match status" value="2"/>
</dbReference>
<proteinExistence type="inferred from homology"/>
<dbReference type="GO" id="GO:0016491">
    <property type="term" value="F:oxidoreductase activity"/>
    <property type="evidence" value="ECO:0007669"/>
    <property type="project" value="UniProtKB-KW"/>
</dbReference>
<dbReference type="AlphaFoldDB" id="A0A6B0SCW9"/>
<organism evidence="3 4">
    <name type="scientific">Bos mutus</name>
    <name type="common">wild yak</name>
    <dbReference type="NCBI Taxonomy" id="72004"/>
    <lineage>
        <taxon>Eukaryota</taxon>
        <taxon>Metazoa</taxon>
        <taxon>Chordata</taxon>
        <taxon>Craniata</taxon>
        <taxon>Vertebrata</taxon>
        <taxon>Euteleostomi</taxon>
        <taxon>Mammalia</taxon>
        <taxon>Eutheria</taxon>
        <taxon>Laurasiatheria</taxon>
        <taxon>Artiodactyla</taxon>
        <taxon>Ruminantia</taxon>
        <taxon>Pecora</taxon>
        <taxon>Bovidae</taxon>
        <taxon>Bovinae</taxon>
        <taxon>Bos</taxon>
    </lineage>
</organism>
<dbReference type="PRINTS" id="PR00080">
    <property type="entry name" value="SDRFAMILY"/>
</dbReference>
<sequence length="641" mass="72945">MWLYLAVLLGLYYLLRWYRERQVVSHLQDKFVFITGCDSGFGNQLARQLDLRGLRVLAGCLTEQGAEQLRNQTSDRLQTVILDVTKTESIAAATEWVKERVGDRGLWGLVNNAGIFHSHGYAEWIKIETYRDTLRVNLIGVIEVTLSMLPLVRKAQGRIVNVSSILGRIAFFGAVYSCSKYGVEAFSDILRRELQHFGVKVSMVEPGYFRTAMTDWQKFSEIMKQIWKETPAHIKETYGQKFFDAYHDLMKQGLLSCSTNLNLVTDCMEHAVTSVHPRTRYSAGWDAHSGSVCVFAPLKQQSRTQNLSKFSLESTYKRVAVRNVAFTEDFCGREARREGQVSAMWLYLVVLMGLYYLLRWYRERQVVSHLRDKFVFITGCDSGFGNLLARQLDLRGLRVLAACLTEQGAEQLRNQMSDRLQTVILDVTKTESIAEATEWVKEDVGDRGLWGLVNNAGILLPAAPNEWQTKDDFSKILNVNLIGLIEVTLSFPPLIRKTRGRVVNVSSPARRVSLFGGGYCISKRDLSHFGIRVVLIVPGKYKTSIFPDNMQDILEGIWSQVSPEVKESYGQKYFEDYCQYFHGLIAKGKENLSPVASFMEHNLTAVHPRICYSIDWNSKCFTFALSYLPTPVADFILCHIL</sequence>
<protein>
    <recommendedName>
        <fullName evidence="5">17-beta-hydroxysteroid dehydrogenase type 6</fullName>
    </recommendedName>
</protein>
<evidence type="ECO:0000313" key="3">
    <source>
        <dbReference type="EMBL" id="MXQ97764.1"/>
    </source>
</evidence>
<evidence type="ECO:0008006" key="5">
    <source>
        <dbReference type="Google" id="ProtNLM"/>
    </source>
</evidence>
<reference evidence="3" key="1">
    <citation type="submission" date="2019-10" db="EMBL/GenBank/DDBJ databases">
        <title>The sequence and de novo assembly of the wild yak genome.</title>
        <authorList>
            <person name="Liu Y."/>
        </authorList>
    </citation>
    <scope>NUCLEOTIDE SEQUENCE [LARGE SCALE GENOMIC DNA]</scope>
    <source>
        <strain evidence="3">WY2019</strain>
    </source>
</reference>
<dbReference type="FunFam" id="3.40.50.720:FF:000074">
    <property type="entry name" value="Retinol dehydrogenase type 1"/>
    <property type="match status" value="1"/>
</dbReference>
<dbReference type="PROSITE" id="PS00061">
    <property type="entry name" value="ADH_SHORT"/>
    <property type="match status" value="1"/>
</dbReference>
<dbReference type="PRINTS" id="PR00081">
    <property type="entry name" value="GDHRDH"/>
</dbReference>
<comment type="caution">
    <text evidence="3">The sequence shown here is derived from an EMBL/GenBank/DDBJ whole genome shotgun (WGS) entry which is preliminary data.</text>
</comment>
<keyword evidence="4" id="KW-1185">Reference proteome</keyword>
<dbReference type="Proteomes" id="UP000322234">
    <property type="component" value="Unassembled WGS sequence"/>
</dbReference>
<dbReference type="InterPro" id="IPR036291">
    <property type="entry name" value="NAD(P)-bd_dom_sf"/>
</dbReference>
<accession>A0A6B0SCW9</accession>
<dbReference type="PANTHER" id="PTHR43313">
    <property type="entry name" value="SHORT-CHAIN DEHYDROGENASE/REDUCTASE FAMILY 9C"/>
    <property type="match status" value="1"/>
</dbReference>